<sequence>MKPDERASLTRPELEVQATKDSVYVPCGLGRNPDYQEEERHGDSPGASPDLHVAGSIADAGTCRETNHPCLCSNAQTNTFNNLQPGRVTSAITAVSAK</sequence>
<dbReference type="AlphaFoldDB" id="A0A835P5Y2"/>
<name>A0A835P5Y2_VANPL</name>
<dbReference type="Proteomes" id="UP000636800">
    <property type="component" value="Unassembled WGS sequence"/>
</dbReference>
<proteinExistence type="predicted"/>
<evidence type="ECO:0000313" key="3">
    <source>
        <dbReference type="EMBL" id="KAG0446487.1"/>
    </source>
</evidence>
<evidence type="ECO:0000313" key="2">
    <source>
        <dbReference type="EMBL" id="KAG0446473.1"/>
    </source>
</evidence>
<dbReference type="EMBL" id="JADCNL010000574">
    <property type="protein sequence ID" value="KAG0446487.1"/>
    <property type="molecule type" value="Genomic_DNA"/>
</dbReference>
<dbReference type="EMBL" id="JADCNM010000575">
    <property type="protein sequence ID" value="KAG0446473.1"/>
    <property type="molecule type" value="Genomic_DNA"/>
</dbReference>
<evidence type="ECO:0000313" key="5">
    <source>
        <dbReference type="Proteomes" id="UP000639772"/>
    </source>
</evidence>
<evidence type="ECO:0000313" key="4">
    <source>
        <dbReference type="Proteomes" id="UP000636800"/>
    </source>
</evidence>
<evidence type="ECO:0000256" key="1">
    <source>
        <dbReference type="SAM" id="MobiDB-lite"/>
    </source>
</evidence>
<protein>
    <submittedName>
        <fullName evidence="2">Uncharacterized protein</fullName>
    </submittedName>
</protein>
<comment type="caution">
    <text evidence="2">The sequence shown here is derived from an EMBL/GenBank/DDBJ whole genome shotgun (WGS) entry which is preliminary data.</text>
</comment>
<dbReference type="Proteomes" id="UP000639772">
    <property type="component" value="Unassembled WGS sequence"/>
</dbReference>
<accession>A0A835P5Y2</accession>
<organism evidence="2 5">
    <name type="scientific">Vanilla planifolia</name>
    <name type="common">Vanilla</name>
    <dbReference type="NCBI Taxonomy" id="51239"/>
    <lineage>
        <taxon>Eukaryota</taxon>
        <taxon>Viridiplantae</taxon>
        <taxon>Streptophyta</taxon>
        <taxon>Embryophyta</taxon>
        <taxon>Tracheophyta</taxon>
        <taxon>Spermatophyta</taxon>
        <taxon>Magnoliopsida</taxon>
        <taxon>Liliopsida</taxon>
        <taxon>Asparagales</taxon>
        <taxon>Orchidaceae</taxon>
        <taxon>Vanilloideae</taxon>
        <taxon>Vanilleae</taxon>
        <taxon>Vanilla</taxon>
    </lineage>
</organism>
<reference evidence="4 5" key="1">
    <citation type="journal article" date="2020" name="Nat. Food">
        <title>A phased Vanilla planifolia genome enables genetic improvement of flavour and production.</title>
        <authorList>
            <person name="Hasing T."/>
            <person name="Tang H."/>
            <person name="Brym M."/>
            <person name="Khazi F."/>
            <person name="Huang T."/>
            <person name="Chambers A.H."/>
        </authorList>
    </citation>
    <scope>NUCLEOTIDE SEQUENCE [LARGE SCALE GENOMIC DNA]</scope>
    <source>
        <tissue evidence="2">Leaf</tissue>
    </source>
</reference>
<feature type="region of interest" description="Disordered" evidence="1">
    <location>
        <begin position="25"/>
        <end position="52"/>
    </location>
</feature>
<gene>
    <name evidence="3" type="ORF">HPP92_028804</name>
    <name evidence="2" type="ORF">HPP92_028815</name>
</gene>
<keyword evidence="4" id="KW-1185">Reference proteome</keyword>